<feature type="signal peptide" evidence="2">
    <location>
        <begin position="1"/>
        <end position="26"/>
    </location>
</feature>
<proteinExistence type="predicted"/>
<accession>A0ABM0R0A3</accession>
<dbReference type="RefSeq" id="XP_008574044.1">
    <property type="nucleotide sequence ID" value="XM_008575822.1"/>
</dbReference>
<dbReference type="GeneID" id="103592928"/>
<sequence length="138" mass="14414">MATPSLGLLLALGLPLLPARWGRAWGQISGGHYCYHRGLLHPGCLASGCGAGTVGAETSGEAADRGHLPAQQRGAVLPRSRGPGPPGLQGDGAGLPAHLGPLPCIRLPSLMCDLRGRQSPLWAVRPTHCLRIEWKKVI</sequence>
<evidence type="ECO:0000313" key="4">
    <source>
        <dbReference type="RefSeq" id="XP_008574044.1"/>
    </source>
</evidence>
<evidence type="ECO:0000256" key="2">
    <source>
        <dbReference type="SAM" id="SignalP"/>
    </source>
</evidence>
<reference evidence="4" key="1">
    <citation type="submission" date="2025-08" db="UniProtKB">
        <authorList>
            <consortium name="RefSeq"/>
        </authorList>
    </citation>
    <scope>IDENTIFICATION</scope>
</reference>
<evidence type="ECO:0000313" key="3">
    <source>
        <dbReference type="Proteomes" id="UP000694923"/>
    </source>
</evidence>
<name>A0ABM0R0A3_GALVR</name>
<keyword evidence="3" id="KW-1185">Reference proteome</keyword>
<organism evidence="3 4">
    <name type="scientific">Galeopterus variegatus</name>
    <name type="common">Malayan flying lemur</name>
    <name type="synonym">Cynocephalus variegatus</name>
    <dbReference type="NCBI Taxonomy" id="482537"/>
    <lineage>
        <taxon>Eukaryota</taxon>
        <taxon>Metazoa</taxon>
        <taxon>Chordata</taxon>
        <taxon>Craniata</taxon>
        <taxon>Vertebrata</taxon>
        <taxon>Euteleostomi</taxon>
        <taxon>Mammalia</taxon>
        <taxon>Eutheria</taxon>
        <taxon>Euarchontoglires</taxon>
        <taxon>Dermoptera</taxon>
        <taxon>Cynocephalidae</taxon>
        <taxon>Galeopterus</taxon>
    </lineage>
</organism>
<protein>
    <submittedName>
        <fullName evidence="4">Protein crumbs homolog 3 isoform X1</fullName>
    </submittedName>
</protein>
<keyword evidence="2" id="KW-0732">Signal</keyword>
<evidence type="ECO:0000256" key="1">
    <source>
        <dbReference type="SAM" id="MobiDB-lite"/>
    </source>
</evidence>
<dbReference type="Proteomes" id="UP000694923">
    <property type="component" value="Unplaced"/>
</dbReference>
<gene>
    <name evidence="4" type="primary">CRB3</name>
</gene>
<feature type="region of interest" description="Disordered" evidence="1">
    <location>
        <begin position="60"/>
        <end position="93"/>
    </location>
</feature>
<feature type="chain" id="PRO_5046728645" evidence="2">
    <location>
        <begin position="27"/>
        <end position="138"/>
    </location>
</feature>